<feature type="non-terminal residue" evidence="1">
    <location>
        <position position="1"/>
    </location>
</feature>
<gene>
    <name evidence="1" type="ORF">ACOLOM_LOCUS8347</name>
</gene>
<accession>A0ACA9NGG7</accession>
<dbReference type="Proteomes" id="UP000789525">
    <property type="component" value="Unassembled WGS sequence"/>
</dbReference>
<organism evidence="1 2">
    <name type="scientific">Acaulospora colombiana</name>
    <dbReference type="NCBI Taxonomy" id="27376"/>
    <lineage>
        <taxon>Eukaryota</taxon>
        <taxon>Fungi</taxon>
        <taxon>Fungi incertae sedis</taxon>
        <taxon>Mucoromycota</taxon>
        <taxon>Glomeromycotina</taxon>
        <taxon>Glomeromycetes</taxon>
        <taxon>Diversisporales</taxon>
        <taxon>Acaulosporaceae</taxon>
        <taxon>Acaulospora</taxon>
    </lineage>
</organism>
<protein>
    <submittedName>
        <fullName evidence="1">13919_t:CDS:1</fullName>
    </submittedName>
</protein>
<evidence type="ECO:0000313" key="2">
    <source>
        <dbReference type="Proteomes" id="UP000789525"/>
    </source>
</evidence>
<sequence>DTYGKNGFSMLIDEGGVMIDMFGAVFAAPAVGEKGYLDVKVEITTPGGHSSIPPPNQHTGIGLLSEIIVLLENNTIPPRLSRSQPIYSSLHCLAEHGPDVPSVLRRAIQKSWDSNRALHRVEEIIFRDNTIKSTVCQMYPSIQAPSRPDTLVSWAIVNTRIATDSSLVAVKSHYRTLLKDFAVTHNITFIAFGDTVVDKGSIPKIEISDAWGNGLEPAPVTPVNAAPYRLLAGSILATEEARGNGTLASKPVYVMPSVMSGKGLLQDPFISNTSMIGNTDTRRYWNLTPHIFRYSHLRAEDFLGIHTVDEHIRASGIVGSVRFFANLLLNADEATDL</sequence>
<evidence type="ECO:0000313" key="1">
    <source>
        <dbReference type="EMBL" id="CAG8654093.1"/>
    </source>
</evidence>
<keyword evidence="2" id="KW-1185">Reference proteome</keyword>
<proteinExistence type="predicted"/>
<name>A0ACA9NGG7_9GLOM</name>
<reference evidence="1" key="1">
    <citation type="submission" date="2021-06" db="EMBL/GenBank/DDBJ databases">
        <authorList>
            <person name="Kallberg Y."/>
            <person name="Tangrot J."/>
            <person name="Rosling A."/>
        </authorList>
    </citation>
    <scope>NUCLEOTIDE SEQUENCE</scope>
    <source>
        <strain evidence="1">CL356</strain>
    </source>
</reference>
<dbReference type="EMBL" id="CAJVPT010021253">
    <property type="protein sequence ID" value="CAG8654093.1"/>
    <property type="molecule type" value="Genomic_DNA"/>
</dbReference>
<comment type="caution">
    <text evidence="1">The sequence shown here is derived from an EMBL/GenBank/DDBJ whole genome shotgun (WGS) entry which is preliminary data.</text>
</comment>